<gene>
    <name evidence="2" type="ORF">MOP44_03250</name>
</gene>
<dbReference type="Proteomes" id="UP001059380">
    <property type="component" value="Chromosome"/>
</dbReference>
<name>A0A9J7BQ06_9BACT</name>
<sequence>MDELEFIRVVSDLQSKLEEAKEQASGGQLTGDQISAMLPSLFNLDSTISFTGPSGYKPQPVPTKGSKPPSGTK</sequence>
<proteinExistence type="predicted"/>
<keyword evidence="3" id="KW-1185">Reference proteome</keyword>
<dbReference type="AlphaFoldDB" id="A0A9J7BQ06"/>
<evidence type="ECO:0000313" key="3">
    <source>
        <dbReference type="Proteomes" id="UP001059380"/>
    </source>
</evidence>
<organism evidence="2 3">
    <name type="scientific">Occallatibacter riparius</name>
    <dbReference type="NCBI Taxonomy" id="1002689"/>
    <lineage>
        <taxon>Bacteria</taxon>
        <taxon>Pseudomonadati</taxon>
        <taxon>Acidobacteriota</taxon>
        <taxon>Terriglobia</taxon>
        <taxon>Terriglobales</taxon>
        <taxon>Acidobacteriaceae</taxon>
        <taxon>Occallatibacter</taxon>
    </lineage>
</organism>
<accession>A0A9J7BQ06</accession>
<dbReference type="RefSeq" id="WP_260794470.1">
    <property type="nucleotide sequence ID" value="NZ_CP093313.1"/>
</dbReference>
<feature type="region of interest" description="Disordered" evidence="1">
    <location>
        <begin position="49"/>
        <end position="73"/>
    </location>
</feature>
<protein>
    <submittedName>
        <fullName evidence="2">Uncharacterized protein</fullName>
    </submittedName>
</protein>
<evidence type="ECO:0000256" key="1">
    <source>
        <dbReference type="SAM" id="MobiDB-lite"/>
    </source>
</evidence>
<evidence type="ECO:0000313" key="2">
    <source>
        <dbReference type="EMBL" id="UWZ84964.1"/>
    </source>
</evidence>
<dbReference type="EMBL" id="CP093313">
    <property type="protein sequence ID" value="UWZ84964.1"/>
    <property type="molecule type" value="Genomic_DNA"/>
</dbReference>
<reference evidence="2" key="1">
    <citation type="submission" date="2021-04" db="EMBL/GenBank/DDBJ databases">
        <title>Phylogenetic analysis of Acidobacteriaceae.</title>
        <authorList>
            <person name="Qiu L."/>
            <person name="Zhang Q."/>
        </authorList>
    </citation>
    <scope>NUCLEOTIDE SEQUENCE</scope>
    <source>
        <strain evidence="2">DSM 25168</strain>
    </source>
</reference>
<dbReference type="KEGG" id="orp:MOP44_03250"/>